<dbReference type="OrthoDB" id="10439622at2759"/>
<name>A0A1J4MH14_9CRYT</name>
<dbReference type="RefSeq" id="XP_067067099.1">
    <property type="nucleotide sequence ID" value="XM_067210595.1"/>
</dbReference>
<gene>
    <name evidence="1" type="ORF">cand_003490</name>
</gene>
<protein>
    <submittedName>
        <fullName evidence="1">Uncharacterized protein</fullName>
    </submittedName>
</protein>
<dbReference type="Proteomes" id="UP000186804">
    <property type="component" value="Unassembled WGS sequence"/>
</dbReference>
<evidence type="ECO:0000313" key="1">
    <source>
        <dbReference type="EMBL" id="OII73295.1"/>
    </source>
</evidence>
<reference evidence="1 2" key="1">
    <citation type="submission" date="2016-10" db="EMBL/GenBank/DDBJ databases">
        <title>Reductive evolution of mitochondrial metabolism and differential evolution of invasion-related proteins in Cryptosporidium.</title>
        <authorList>
            <person name="Liu S."/>
            <person name="Roellig D.M."/>
            <person name="Guo Y."/>
            <person name="Li N."/>
            <person name="Frace M.A."/>
            <person name="Tang K."/>
            <person name="Zhang L."/>
            <person name="Feng Y."/>
            <person name="Xiao L."/>
        </authorList>
    </citation>
    <scope>NUCLEOTIDE SEQUENCE [LARGE SCALE GENOMIC DNA]</scope>
    <source>
        <strain evidence="1">30847</strain>
    </source>
</reference>
<dbReference type="GeneID" id="92364534"/>
<sequence length="249" mass="28955">MRLEYLTQPEHDLGTDIEINIDENLLITLREQLLITEDIVSNSKYEVQTSKYCSINTWEILQTICNSLTTNVRIKAETSLVKRIIATKSSEVVNGILQNKYNLMSSELIDFLTNEQFLLEQAIEYEFPNNPNLPSTTCSEGDFWISKSKYVYSQIEYALNLEAISDLQSLLKCNECNTQEKGINYCNMCKEILSTLVEYSNLINNDHILLKDIRNYILECENWLTLSLRRYGLSRRPTGYFHNKTFDLL</sequence>
<keyword evidence="2" id="KW-1185">Reference proteome</keyword>
<dbReference type="AlphaFoldDB" id="A0A1J4MH14"/>
<proteinExistence type="predicted"/>
<organism evidence="1 2">
    <name type="scientific">Cryptosporidium andersoni</name>
    <dbReference type="NCBI Taxonomy" id="117008"/>
    <lineage>
        <taxon>Eukaryota</taxon>
        <taxon>Sar</taxon>
        <taxon>Alveolata</taxon>
        <taxon>Apicomplexa</taxon>
        <taxon>Conoidasida</taxon>
        <taxon>Coccidia</taxon>
        <taxon>Eucoccidiorida</taxon>
        <taxon>Eimeriorina</taxon>
        <taxon>Cryptosporidiidae</taxon>
        <taxon>Cryptosporidium</taxon>
    </lineage>
</organism>
<dbReference type="EMBL" id="LRBS01000104">
    <property type="protein sequence ID" value="OII73295.1"/>
    <property type="molecule type" value="Genomic_DNA"/>
</dbReference>
<evidence type="ECO:0000313" key="2">
    <source>
        <dbReference type="Proteomes" id="UP000186804"/>
    </source>
</evidence>
<accession>A0A1J4MH14</accession>
<comment type="caution">
    <text evidence="1">The sequence shown here is derived from an EMBL/GenBank/DDBJ whole genome shotgun (WGS) entry which is preliminary data.</text>
</comment>
<dbReference type="VEuPathDB" id="CryptoDB:cand_003490"/>